<dbReference type="GO" id="GO:0006302">
    <property type="term" value="P:double-strand break repair"/>
    <property type="evidence" value="ECO:0007669"/>
    <property type="project" value="UniProtKB-ARBA"/>
</dbReference>
<evidence type="ECO:0000256" key="2">
    <source>
        <dbReference type="ARBA" id="ARBA00022763"/>
    </source>
</evidence>
<comment type="similarity">
    <text evidence="1">Belongs to the RAD52 family.</text>
</comment>
<dbReference type="EMBL" id="JACCCO010000004">
    <property type="protein sequence ID" value="NYF44579.1"/>
    <property type="molecule type" value="Genomic_DNA"/>
</dbReference>
<evidence type="ECO:0008006" key="6">
    <source>
        <dbReference type="Google" id="ProtNLM"/>
    </source>
</evidence>
<dbReference type="AlphaFoldDB" id="A0A852V7Z1"/>
<sequence length="290" mass="31584">MLSTKLRPRRRGLLRKQVRQLLKPIAPERVLRDGKGHSHITQQDNLAHLNRVFGFGNWDTDLLRLELVFETERADKPGRWDVCYRAVVRLTIKDPYGNVLCHYENGTAETAQNQTRGDAHELAMKSAISVATKRASIPLGDQFGLSLYNKGQLAPLVGGTHVWPDPTPEEIAAREAAQAAGGASEEPEDIQANVPQQVSLGHDEGDRPLDGGEGGTDGAWLARVIREISAAETLEKLSEIGNNIDAEIAAGRVSQADNDAIGGVFMPKRERLLAERAAARRAAQQAEVGA</sequence>
<organism evidence="4 5">
    <name type="scientific">Streptosporangium sandarakinum</name>
    <dbReference type="NCBI Taxonomy" id="1260955"/>
    <lineage>
        <taxon>Bacteria</taxon>
        <taxon>Bacillati</taxon>
        <taxon>Actinomycetota</taxon>
        <taxon>Actinomycetes</taxon>
        <taxon>Streptosporangiales</taxon>
        <taxon>Streptosporangiaceae</taxon>
        <taxon>Streptosporangium</taxon>
    </lineage>
</organism>
<dbReference type="Proteomes" id="UP000576393">
    <property type="component" value="Unassembled WGS sequence"/>
</dbReference>
<dbReference type="Gene3D" id="3.30.390.80">
    <property type="entry name" value="DNA repair protein Rad52/59/22"/>
    <property type="match status" value="1"/>
</dbReference>
<name>A0A852V7Z1_9ACTN</name>
<evidence type="ECO:0000256" key="1">
    <source>
        <dbReference type="ARBA" id="ARBA00006638"/>
    </source>
</evidence>
<proteinExistence type="inferred from homology"/>
<keyword evidence="2" id="KW-0227">DNA damage</keyword>
<dbReference type="InterPro" id="IPR041247">
    <property type="entry name" value="Rad52_fam"/>
</dbReference>
<evidence type="ECO:0000313" key="5">
    <source>
        <dbReference type="Proteomes" id="UP000576393"/>
    </source>
</evidence>
<keyword evidence="5" id="KW-1185">Reference proteome</keyword>
<dbReference type="GO" id="GO:0006310">
    <property type="term" value="P:DNA recombination"/>
    <property type="evidence" value="ECO:0007669"/>
    <property type="project" value="UniProtKB-ARBA"/>
</dbReference>
<evidence type="ECO:0000313" key="4">
    <source>
        <dbReference type="EMBL" id="NYF44579.1"/>
    </source>
</evidence>
<protein>
    <recommendedName>
        <fullName evidence="6">Rad52/22 family double-strand break repair protein</fullName>
    </recommendedName>
</protein>
<gene>
    <name evidence="4" type="ORF">HDA43_006821</name>
</gene>
<dbReference type="InterPro" id="IPR042525">
    <property type="entry name" value="Rad52_Rad59_Rad22_sf"/>
</dbReference>
<dbReference type="Pfam" id="PF04098">
    <property type="entry name" value="Rad52_Rad22"/>
    <property type="match status" value="1"/>
</dbReference>
<evidence type="ECO:0000256" key="3">
    <source>
        <dbReference type="ARBA" id="ARBA00023204"/>
    </source>
</evidence>
<keyword evidence="3" id="KW-0234">DNA repair</keyword>
<reference evidence="4 5" key="1">
    <citation type="submission" date="2020-07" db="EMBL/GenBank/DDBJ databases">
        <title>Sequencing the genomes of 1000 actinobacteria strains.</title>
        <authorList>
            <person name="Klenk H.-P."/>
        </authorList>
    </citation>
    <scope>NUCLEOTIDE SEQUENCE [LARGE SCALE GENOMIC DNA]</scope>
    <source>
        <strain evidence="4 5">DSM 45763</strain>
    </source>
</reference>
<dbReference type="RefSeq" id="WP_179829017.1">
    <property type="nucleotide sequence ID" value="NZ_JACCCO010000004.1"/>
</dbReference>
<comment type="caution">
    <text evidence="4">The sequence shown here is derived from an EMBL/GenBank/DDBJ whole genome shotgun (WGS) entry which is preliminary data.</text>
</comment>
<accession>A0A852V7Z1</accession>
<dbReference type="SUPFAM" id="SSF54768">
    <property type="entry name" value="dsRNA-binding domain-like"/>
    <property type="match status" value="1"/>
</dbReference>